<reference evidence="1 2" key="1">
    <citation type="journal article" date="2014" name="Nat. Genet.">
        <title>Genome and transcriptome of the porcine whipworm Trichuris suis.</title>
        <authorList>
            <person name="Jex A.R."/>
            <person name="Nejsum P."/>
            <person name="Schwarz E.M."/>
            <person name="Hu L."/>
            <person name="Young N.D."/>
            <person name="Hall R.S."/>
            <person name="Korhonen P.K."/>
            <person name="Liao S."/>
            <person name="Thamsborg S."/>
            <person name="Xia J."/>
            <person name="Xu P."/>
            <person name="Wang S."/>
            <person name="Scheerlinck J.P."/>
            <person name="Hofmann A."/>
            <person name="Sternberg P.W."/>
            <person name="Wang J."/>
            <person name="Gasser R.B."/>
        </authorList>
    </citation>
    <scope>NUCLEOTIDE SEQUENCE [LARGE SCALE GENOMIC DNA]</scope>
    <source>
        <strain evidence="1">DCEP-RM93M</strain>
    </source>
</reference>
<keyword evidence="2" id="KW-1185">Reference proteome</keyword>
<name>A0A085M0A9_9BILA</name>
<organism evidence="1 2">
    <name type="scientific">Trichuris suis</name>
    <name type="common">pig whipworm</name>
    <dbReference type="NCBI Taxonomy" id="68888"/>
    <lineage>
        <taxon>Eukaryota</taxon>
        <taxon>Metazoa</taxon>
        <taxon>Ecdysozoa</taxon>
        <taxon>Nematoda</taxon>
        <taxon>Enoplea</taxon>
        <taxon>Dorylaimia</taxon>
        <taxon>Trichinellida</taxon>
        <taxon>Trichuridae</taxon>
        <taxon>Trichuris</taxon>
    </lineage>
</organism>
<feature type="non-terminal residue" evidence="1">
    <location>
        <position position="1"/>
    </location>
</feature>
<feature type="non-terminal residue" evidence="1">
    <location>
        <position position="64"/>
    </location>
</feature>
<dbReference type="Proteomes" id="UP000030764">
    <property type="component" value="Unassembled WGS sequence"/>
</dbReference>
<evidence type="ECO:0000313" key="1">
    <source>
        <dbReference type="EMBL" id="KFD50655.1"/>
    </source>
</evidence>
<sequence length="64" mass="7263">ASRRCVRSGLVQPSDVREYGVERVVEVNQSVPPGELAQVQWKRTDAFHTAKTSECSLRSAFRRM</sequence>
<dbReference type="EMBL" id="KL363250">
    <property type="protein sequence ID" value="KFD50655.1"/>
    <property type="molecule type" value="Genomic_DNA"/>
</dbReference>
<protein>
    <submittedName>
        <fullName evidence="1">Uncharacterized protein</fullName>
    </submittedName>
</protein>
<evidence type="ECO:0000313" key="2">
    <source>
        <dbReference type="Proteomes" id="UP000030764"/>
    </source>
</evidence>
<proteinExistence type="predicted"/>
<gene>
    <name evidence="1" type="ORF">M513_08462</name>
</gene>
<dbReference type="AlphaFoldDB" id="A0A085M0A9"/>
<accession>A0A085M0A9</accession>